<evidence type="ECO:0000256" key="1">
    <source>
        <dbReference type="SAM" id="MobiDB-lite"/>
    </source>
</evidence>
<gene>
    <name evidence="2" type="ORF">AFUS01_LOCUS3130</name>
</gene>
<reference evidence="2" key="1">
    <citation type="submission" date="2021-06" db="EMBL/GenBank/DDBJ databases">
        <authorList>
            <person name="Hodson N. C."/>
            <person name="Mongue J. A."/>
            <person name="Jaron S. K."/>
        </authorList>
    </citation>
    <scope>NUCLEOTIDE SEQUENCE</scope>
</reference>
<comment type="caution">
    <text evidence="2">The sequence shown here is derived from an EMBL/GenBank/DDBJ whole genome shotgun (WGS) entry which is preliminary data.</text>
</comment>
<protein>
    <submittedName>
        <fullName evidence="2">Uncharacterized protein</fullName>
    </submittedName>
</protein>
<feature type="region of interest" description="Disordered" evidence="1">
    <location>
        <begin position="80"/>
        <end position="102"/>
    </location>
</feature>
<keyword evidence="3" id="KW-1185">Reference proteome</keyword>
<proteinExistence type="predicted"/>
<evidence type="ECO:0000313" key="3">
    <source>
        <dbReference type="Proteomes" id="UP000708208"/>
    </source>
</evidence>
<organism evidence="2 3">
    <name type="scientific">Allacma fusca</name>
    <dbReference type="NCBI Taxonomy" id="39272"/>
    <lineage>
        <taxon>Eukaryota</taxon>
        <taxon>Metazoa</taxon>
        <taxon>Ecdysozoa</taxon>
        <taxon>Arthropoda</taxon>
        <taxon>Hexapoda</taxon>
        <taxon>Collembola</taxon>
        <taxon>Symphypleona</taxon>
        <taxon>Sminthuridae</taxon>
        <taxon>Allacma</taxon>
    </lineage>
</organism>
<evidence type="ECO:0000313" key="2">
    <source>
        <dbReference type="EMBL" id="CAG7685647.1"/>
    </source>
</evidence>
<dbReference type="Proteomes" id="UP000708208">
    <property type="component" value="Unassembled WGS sequence"/>
</dbReference>
<feature type="non-terminal residue" evidence="2">
    <location>
        <position position="1"/>
    </location>
</feature>
<sequence>DLPLEQRLIKKFLLKRGAELTAGKEDMTFKIRSWRYLIVTNKVANSETLYESDGIQLVPAKREWIFRNDQTKAGNVNATADEMTSSNPSISVTAIPGTSQTT</sequence>
<name>A0A8J2NP39_9HEXA</name>
<dbReference type="AlphaFoldDB" id="A0A8J2NP39"/>
<dbReference type="EMBL" id="CAJVCH010018532">
    <property type="protein sequence ID" value="CAG7685647.1"/>
    <property type="molecule type" value="Genomic_DNA"/>
</dbReference>
<accession>A0A8J2NP39</accession>